<accession>A0A8S9ZIU4</accession>
<evidence type="ECO:0000313" key="1">
    <source>
        <dbReference type="EMBL" id="KAF7633275.1"/>
    </source>
</evidence>
<dbReference type="AlphaFoldDB" id="A0A8S9ZIU4"/>
<reference evidence="1" key="1">
    <citation type="journal article" date="2020" name="Ecol. Evol.">
        <title>Genome structure and content of the rice root-knot nematode (Meloidogyne graminicola).</title>
        <authorList>
            <person name="Phan N.T."/>
            <person name="Danchin E.G.J."/>
            <person name="Klopp C."/>
            <person name="Perfus-Barbeoch L."/>
            <person name="Kozlowski D.K."/>
            <person name="Koutsovoulos G.D."/>
            <person name="Lopez-Roques C."/>
            <person name="Bouchez O."/>
            <person name="Zahm M."/>
            <person name="Besnard G."/>
            <person name="Bellafiore S."/>
        </authorList>
    </citation>
    <scope>NUCLEOTIDE SEQUENCE</scope>
    <source>
        <strain evidence="1">VN-18</strain>
    </source>
</reference>
<evidence type="ECO:0000313" key="2">
    <source>
        <dbReference type="Proteomes" id="UP000605970"/>
    </source>
</evidence>
<proteinExistence type="predicted"/>
<sequence>MNFQFIKLFIFIIIFIFLINLINTAPQIDFMNGQRMGAHGTGMGQSIYHDLSFWRFFK</sequence>
<name>A0A8S9ZIU4_9BILA</name>
<dbReference type="EMBL" id="JABEBT010000080">
    <property type="protein sequence ID" value="KAF7633275.1"/>
    <property type="molecule type" value="Genomic_DNA"/>
</dbReference>
<comment type="caution">
    <text evidence="1">The sequence shown here is derived from an EMBL/GenBank/DDBJ whole genome shotgun (WGS) entry which is preliminary data.</text>
</comment>
<dbReference type="Proteomes" id="UP000605970">
    <property type="component" value="Unassembled WGS sequence"/>
</dbReference>
<gene>
    <name evidence="1" type="ORF">Mgra_00007313</name>
</gene>
<protein>
    <submittedName>
        <fullName evidence="1">Uncharacterized protein</fullName>
    </submittedName>
</protein>
<organism evidence="1 2">
    <name type="scientific">Meloidogyne graminicola</name>
    <dbReference type="NCBI Taxonomy" id="189291"/>
    <lineage>
        <taxon>Eukaryota</taxon>
        <taxon>Metazoa</taxon>
        <taxon>Ecdysozoa</taxon>
        <taxon>Nematoda</taxon>
        <taxon>Chromadorea</taxon>
        <taxon>Rhabditida</taxon>
        <taxon>Tylenchina</taxon>
        <taxon>Tylenchomorpha</taxon>
        <taxon>Tylenchoidea</taxon>
        <taxon>Meloidogynidae</taxon>
        <taxon>Meloidogyninae</taxon>
        <taxon>Meloidogyne</taxon>
    </lineage>
</organism>
<keyword evidence="2" id="KW-1185">Reference proteome</keyword>